<dbReference type="Proteomes" id="UP001055868">
    <property type="component" value="Chromosome"/>
</dbReference>
<evidence type="ECO:0000256" key="6">
    <source>
        <dbReference type="SAM" id="MobiDB-lite"/>
    </source>
</evidence>
<keyword evidence="10" id="KW-1185">Reference proteome</keyword>
<evidence type="ECO:0000256" key="1">
    <source>
        <dbReference type="ARBA" id="ARBA00004651"/>
    </source>
</evidence>
<gene>
    <name evidence="9" type="ORF">M4486_19265</name>
</gene>
<feature type="region of interest" description="Disordered" evidence="6">
    <location>
        <begin position="60"/>
        <end position="148"/>
    </location>
</feature>
<evidence type="ECO:0000313" key="9">
    <source>
        <dbReference type="EMBL" id="UQN29740.1"/>
    </source>
</evidence>
<keyword evidence="5 7" id="KW-0472">Membrane</keyword>
<keyword evidence="4 7" id="KW-1133">Transmembrane helix</keyword>
<evidence type="ECO:0000256" key="5">
    <source>
        <dbReference type="ARBA" id="ARBA00023136"/>
    </source>
</evidence>
<evidence type="ECO:0000313" key="10">
    <source>
        <dbReference type="Proteomes" id="UP001055868"/>
    </source>
</evidence>
<name>A0ABY4N965_9MICO</name>
<evidence type="ECO:0000256" key="7">
    <source>
        <dbReference type="SAM" id="Phobius"/>
    </source>
</evidence>
<comment type="subcellular location">
    <subcellularLocation>
        <location evidence="1">Cell membrane</location>
        <topology evidence="1">Multi-pass membrane protein</topology>
    </subcellularLocation>
</comment>
<protein>
    <submittedName>
        <fullName evidence="9">PLD nuclease N-terminal domain-containing protein</fullName>
    </submittedName>
</protein>
<dbReference type="Pfam" id="PF13396">
    <property type="entry name" value="PLDc_N"/>
    <property type="match status" value="1"/>
</dbReference>
<dbReference type="InterPro" id="IPR027379">
    <property type="entry name" value="CLS_N"/>
</dbReference>
<proteinExistence type="predicted"/>
<feature type="compositionally biased region" description="Basic and acidic residues" evidence="6">
    <location>
        <begin position="110"/>
        <end position="131"/>
    </location>
</feature>
<sequence length="148" mass="15871">MLKGVLAIASIGLTIFALADCIQCENAQLRGLPKWAWIVLIVLLPWVGPLTWLLVGKDRESGAPSAFDPLRGGPSRDDEVGPAGQTGPWGSRSGRGARGSRPLAPDEDPEFLRKLDEDIRRERRERERRDGNGGGDGTGSGGEDDGRG</sequence>
<evidence type="ECO:0000256" key="3">
    <source>
        <dbReference type="ARBA" id="ARBA00022692"/>
    </source>
</evidence>
<dbReference type="RefSeq" id="WP_249478924.1">
    <property type="nucleotide sequence ID" value="NZ_CP097218.1"/>
</dbReference>
<evidence type="ECO:0000256" key="2">
    <source>
        <dbReference type="ARBA" id="ARBA00022475"/>
    </source>
</evidence>
<feature type="domain" description="Cardiolipin synthase N-terminal" evidence="8">
    <location>
        <begin position="13"/>
        <end position="56"/>
    </location>
</feature>
<accession>A0ABY4N965</accession>
<evidence type="ECO:0000256" key="4">
    <source>
        <dbReference type="ARBA" id="ARBA00022989"/>
    </source>
</evidence>
<dbReference type="EMBL" id="CP097218">
    <property type="protein sequence ID" value="UQN29740.1"/>
    <property type="molecule type" value="Genomic_DNA"/>
</dbReference>
<organism evidence="9 10">
    <name type="scientific">Brachybacterium kimchii</name>
    <dbReference type="NCBI Taxonomy" id="2942909"/>
    <lineage>
        <taxon>Bacteria</taxon>
        <taxon>Bacillati</taxon>
        <taxon>Actinomycetota</taxon>
        <taxon>Actinomycetes</taxon>
        <taxon>Micrococcales</taxon>
        <taxon>Dermabacteraceae</taxon>
        <taxon>Brachybacterium</taxon>
    </lineage>
</organism>
<feature type="compositionally biased region" description="Gly residues" evidence="6">
    <location>
        <begin position="132"/>
        <end position="141"/>
    </location>
</feature>
<keyword evidence="2" id="KW-1003">Cell membrane</keyword>
<evidence type="ECO:0000259" key="8">
    <source>
        <dbReference type="Pfam" id="PF13396"/>
    </source>
</evidence>
<feature type="transmembrane region" description="Helical" evidence="7">
    <location>
        <begin position="35"/>
        <end position="55"/>
    </location>
</feature>
<reference evidence="9" key="1">
    <citation type="submission" date="2022-05" db="EMBL/GenBank/DDBJ databases">
        <title>Genomic analysis of Brachybacterium sp. CBA3104.</title>
        <authorList>
            <person name="Roh S.W."/>
            <person name="Kim Y.B."/>
            <person name="Kim Y."/>
        </authorList>
    </citation>
    <scope>NUCLEOTIDE SEQUENCE</scope>
    <source>
        <strain evidence="9">CBA3104</strain>
    </source>
</reference>
<keyword evidence="3 7" id="KW-0812">Transmembrane</keyword>